<dbReference type="GO" id="GO:0050808">
    <property type="term" value="P:synapse organization"/>
    <property type="evidence" value="ECO:0007669"/>
    <property type="project" value="TreeGrafter"/>
</dbReference>
<sequence>MEFSVDYSLNSWNWNRRYYLISRAFVCFWLLMTYNSGVTAKQINAAKIPMKPPIYPKPSYSFSKSSGLSIVQPAALLNGKQFVVEPVTTRNVTTQVGQTTYLHCIVDKLEDKTVSWLRLRDFHLLTVGLYTYTSDTRFQTIYNEYATDWTLQIRYPQLSDEGLYECQVSSDPPISHYVFLKVIVPKTKILGSGNFYVSVGSEINLTCVITDCPEPPAYVFWYHDSRMINFDPGRINIALQKAGNNTAISRLRIKNAEASDTGNYSCSPSNADVASIFVHVLKGEKHAAVQNDAASTSSSSRFVSSFNTMVAFQFVVLFTVTASRSR</sequence>
<dbReference type="PANTHER" id="PTHR23279:SF36">
    <property type="entry name" value="DEFECTIVE PROBOSCIS EXTENSION RESPONSE 9, ISOFORM A"/>
    <property type="match status" value="1"/>
</dbReference>
<dbReference type="EMBL" id="CAXIEN010000041">
    <property type="protein sequence ID" value="CAL1269467.1"/>
    <property type="molecule type" value="Genomic_DNA"/>
</dbReference>
<accession>A0AAV1ZDC8</accession>
<dbReference type="SMART" id="SM00408">
    <property type="entry name" value="IGc2"/>
    <property type="match status" value="2"/>
</dbReference>
<dbReference type="Gene3D" id="2.60.40.10">
    <property type="entry name" value="Immunoglobulins"/>
    <property type="match status" value="2"/>
</dbReference>
<evidence type="ECO:0000313" key="2">
    <source>
        <dbReference type="EMBL" id="CAL1269467.1"/>
    </source>
</evidence>
<organism evidence="2 3">
    <name type="scientific">Larinioides sclopetarius</name>
    <dbReference type="NCBI Taxonomy" id="280406"/>
    <lineage>
        <taxon>Eukaryota</taxon>
        <taxon>Metazoa</taxon>
        <taxon>Ecdysozoa</taxon>
        <taxon>Arthropoda</taxon>
        <taxon>Chelicerata</taxon>
        <taxon>Arachnida</taxon>
        <taxon>Araneae</taxon>
        <taxon>Araneomorphae</taxon>
        <taxon>Entelegynae</taxon>
        <taxon>Araneoidea</taxon>
        <taxon>Araneidae</taxon>
        <taxon>Larinioides</taxon>
    </lineage>
</organism>
<evidence type="ECO:0000313" key="3">
    <source>
        <dbReference type="Proteomes" id="UP001497382"/>
    </source>
</evidence>
<dbReference type="InterPro" id="IPR007110">
    <property type="entry name" value="Ig-like_dom"/>
</dbReference>
<proteinExistence type="predicted"/>
<dbReference type="FunFam" id="2.60.40.10:FF:000129">
    <property type="entry name" value="CLUMA_CG018772, isoform A"/>
    <property type="match status" value="1"/>
</dbReference>
<dbReference type="AlphaFoldDB" id="A0AAV1ZDC8"/>
<dbReference type="InterPro" id="IPR036179">
    <property type="entry name" value="Ig-like_dom_sf"/>
</dbReference>
<dbReference type="InterPro" id="IPR037448">
    <property type="entry name" value="Zig-8"/>
</dbReference>
<dbReference type="InterPro" id="IPR013783">
    <property type="entry name" value="Ig-like_fold"/>
</dbReference>
<keyword evidence="3" id="KW-1185">Reference proteome</keyword>
<dbReference type="CDD" id="cd00096">
    <property type="entry name" value="Ig"/>
    <property type="match status" value="1"/>
</dbReference>
<dbReference type="FunFam" id="2.60.40.10:FF:000533">
    <property type="entry name" value="Uncharacterized protein, isoform A"/>
    <property type="match status" value="1"/>
</dbReference>
<dbReference type="PANTHER" id="PTHR23279">
    <property type="entry name" value="DEFECTIVE PROBOSCIS EXTENSION RESPONSE DPR -RELATED"/>
    <property type="match status" value="1"/>
</dbReference>
<dbReference type="Pfam" id="PF13927">
    <property type="entry name" value="Ig_3"/>
    <property type="match status" value="1"/>
</dbReference>
<dbReference type="InterPro" id="IPR013106">
    <property type="entry name" value="Ig_V-set"/>
</dbReference>
<reference evidence="2 3" key="1">
    <citation type="submission" date="2024-04" db="EMBL/GenBank/DDBJ databases">
        <authorList>
            <person name="Rising A."/>
            <person name="Reimegard J."/>
            <person name="Sonavane S."/>
            <person name="Akerstrom W."/>
            <person name="Nylinder S."/>
            <person name="Hedman E."/>
            <person name="Kallberg Y."/>
        </authorList>
    </citation>
    <scope>NUCLEOTIDE SEQUENCE [LARGE SCALE GENOMIC DNA]</scope>
</reference>
<dbReference type="InterPro" id="IPR003599">
    <property type="entry name" value="Ig_sub"/>
</dbReference>
<feature type="domain" description="Ig-like" evidence="1">
    <location>
        <begin position="86"/>
        <end position="170"/>
    </location>
</feature>
<dbReference type="PROSITE" id="PS50835">
    <property type="entry name" value="IG_LIKE"/>
    <property type="match status" value="2"/>
</dbReference>
<comment type="caution">
    <text evidence="2">The sequence shown here is derived from an EMBL/GenBank/DDBJ whole genome shotgun (WGS) entry which is preliminary data.</text>
</comment>
<dbReference type="Proteomes" id="UP001497382">
    <property type="component" value="Unassembled WGS sequence"/>
</dbReference>
<protein>
    <recommendedName>
        <fullName evidence="1">Ig-like domain-containing protein</fullName>
    </recommendedName>
</protein>
<gene>
    <name evidence="2" type="ORF">LARSCL_LOCUS4746</name>
</gene>
<name>A0AAV1ZDC8_9ARAC</name>
<dbReference type="InterPro" id="IPR003598">
    <property type="entry name" value="Ig_sub2"/>
</dbReference>
<dbReference type="SUPFAM" id="SSF48726">
    <property type="entry name" value="Immunoglobulin"/>
    <property type="match status" value="2"/>
</dbReference>
<evidence type="ECO:0000259" key="1">
    <source>
        <dbReference type="PROSITE" id="PS50835"/>
    </source>
</evidence>
<dbReference type="SMART" id="SM00409">
    <property type="entry name" value="IG"/>
    <property type="match status" value="2"/>
</dbReference>
<feature type="domain" description="Ig-like" evidence="1">
    <location>
        <begin position="185"/>
        <end position="277"/>
    </location>
</feature>
<dbReference type="Pfam" id="PF07686">
    <property type="entry name" value="V-set"/>
    <property type="match status" value="1"/>
</dbReference>
<dbReference type="GO" id="GO:0032589">
    <property type="term" value="C:neuron projection membrane"/>
    <property type="evidence" value="ECO:0007669"/>
    <property type="project" value="TreeGrafter"/>
</dbReference>